<dbReference type="RefSeq" id="WP_260320656.1">
    <property type="nucleotide sequence ID" value="NZ_AP024814.1"/>
</dbReference>
<proteinExistence type="predicted"/>
<dbReference type="EMBL" id="AP024814">
    <property type="protein sequence ID" value="BCZ17331.1"/>
    <property type="molecule type" value="Genomic_DNA"/>
</dbReference>
<gene>
    <name evidence="1" type="ORF">NHP190003_06130</name>
</gene>
<protein>
    <submittedName>
        <fullName evidence="1">Uncharacterized protein</fullName>
    </submittedName>
</protein>
<organism evidence="1 2">
    <name type="scientific">Helicobacter gastrocanis</name>
    <dbReference type="NCBI Taxonomy" id="2849641"/>
    <lineage>
        <taxon>Bacteria</taxon>
        <taxon>Pseudomonadati</taxon>
        <taxon>Campylobacterota</taxon>
        <taxon>Epsilonproteobacteria</taxon>
        <taxon>Campylobacterales</taxon>
        <taxon>Helicobacteraceae</taxon>
        <taxon>Helicobacter</taxon>
    </lineage>
</organism>
<reference evidence="1 2" key="1">
    <citation type="submission" date="2021-07" db="EMBL/GenBank/DDBJ databases">
        <title>Novel Helicobacter sp. Isolated from a dog.</title>
        <authorList>
            <person name="Rimbara E."/>
            <person name="Suzuki M."/>
        </authorList>
    </citation>
    <scope>NUCLEOTIDE SEQUENCE [LARGE SCALE GENOMIC DNA]</scope>
    <source>
        <strain evidence="2">NHP19-003</strain>
    </source>
</reference>
<dbReference type="Proteomes" id="UP000826775">
    <property type="component" value="Chromosome"/>
</dbReference>
<keyword evidence="2" id="KW-1185">Reference proteome</keyword>
<accession>A0ABN6I166</accession>
<evidence type="ECO:0000313" key="2">
    <source>
        <dbReference type="Proteomes" id="UP000826775"/>
    </source>
</evidence>
<dbReference type="SUPFAM" id="SSF51395">
    <property type="entry name" value="FMN-linked oxidoreductases"/>
    <property type="match status" value="1"/>
</dbReference>
<evidence type="ECO:0000313" key="1">
    <source>
        <dbReference type="EMBL" id="BCZ17331.1"/>
    </source>
</evidence>
<sequence length="71" mass="7754">MVLKEALDKPTIGGGALEEPKMAHRLVGSHAVDAIYLARALLKNPFWCFNAALSLGQEIAIPKPYARMVHL</sequence>
<dbReference type="InterPro" id="IPR013785">
    <property type="entry name" value="Aldolase_TIM"/>
</dbReference>
<name>A0ABN6I166_9HELI</name>
<dbReference type="Gene3D" id="3.20.20.70">
    <property type="entry name" value="Aldolase class I"/>
    <property type="match status" value="1"/>
</dbReference>